<organism evidence="3 4">
    <name type="scientific">Brevibacterium epidermidis</name>
    <dbReference type="NCBI Taxonomy" id="1698"/>
    <lineage>
        <taxon>Bacteria</taxon>
        <taxon>Bacillati</taxon>
        <taxon>Actinomycetota</taxon>
        <taxon>Actinomycetes</taxon>
        <taxon>Micrococcales</taxon>
        <taxon>Brevibacteriaceae</taxon>
        <taxon>Brevibacterium</taxon>
    </lineage>
</organism>
<dbReference type="EMBL" id="JBGBYS010000025">
    <property type="protein sequence ID" value="MEY9260207.1"/>
    <property type="molecule type" value="Genomic_DNA"/>
</dbReference>
<keyword evidence="2" id="KW-0472">Membrane</keyword>
<proteinExistence type="predicted"/>
<evidence type="ECO:0000256" key="2">
    <source>
        <dbReference type="SAM" id="Phobius"/>
    </source>
</evidence>
<dbReference type="InterPro" id="IPR008523">
    <property type="entry name" value="DUF805"/>
</dbReference>
<accession>A0ABV4ENX6</accession>
<dbReference type="PANTHER" id="PTHR34980">
    <property type="entry name" value="INNER MEMBRANE PROTEIN-RELATED-RELATED"/>
    <property type="match status" value="1"/>
</dbReference>
<evidence type="ECO:0000313" key="4">
    <source>
        <dbReference type="Proteomes" id="UP001565435"/>
    </source>
</evidence>
<protein>
    <submittedName>
        <fullName evidence="3">Uncharacterized membrane protein YhaH (DUF805 family)</fullName>
    </submittedName>
</protein>
<sequence>MSYDANAAYNSDPDVPGTGTPDQGMSGQGWPGGQGYDGFGHGGSPRGATSPDDLSLPLYGATFGQAIKRFFRNYVKFSGRASRSEFWFAYLFLILAPIIPMILGFAGSAIAGISASGDSYNSTPPGGATALMAIAGILLAVVFLATIIPFISVGWRRLHDANFPGPMFFLWLIPGVGPIIVLILMVMEPKPEGQRFDR</sequence>
<dbReference type="Proteomes" id="UP001565435">
    <property type="component" value="Unassembled WGS sequence"/>
</dbReference>
<feature type="transmembrane region" description="Helical" evidence="2">
    <location>
        <begin position="86"/>
        <end position="110"/>
    </location>
</feature>
<keyword evidence="4" id="KW-1185">Reference proteome</keyword>
<gene>
    <name evidence="3" type="ORF">ABH903_003245</name>
</gene>
<keyword evidence="2" id="KW-1133">Transmembrane helix</keyword>
<feature type="transmembrane region" description="Helical" evidence="2">
    <location>
        <begin position="130"/>
        <end position="155"/>
    </location>
</feature>
<reference evidence="3 4" key="1">
    <citation type="submission" date="2024-07" db="EMBL/GenBank/DDBJ databases">
        <title>Mealworm larvae gut microbial communities from Newark, Delaware, USA.</title>
        <authorList>
            <person name="Blenner M."/>
        </authorList>
    </citation>
    <scope>NUCLEOTIDE SEQUENCE [LARGE SCALE GENOMIC DNA]</scope>
    <source>
        <strain evidence="3 4">UD i117</strain>
    </source>
</reference>
<feature type="compositionally biased region" description="Gly residues" evidence="1">
    <location>
        <begin position="26"/>
        <end position="45"/>
    </location>
</feature>
<evidence type="ECO:0000313" key="3">
    <source>
        <dbReference type="EMBL" id="MEY9260207.1"/>
    </source>
</evidence>
<dbReference type="Pfam" id="PF05656">
    <property type="entry name" value="DUF805"/>
    <property type="match status" value="1"/>
</dbReference>
<dbReference type="PANTHER" id="PTHR34980:SF2">
    <property type="entry name" value="INNER MEMBRANE PROTEIN YHAH-RELATED"/>
    <property type="match status" value="1"/>
</dbReference>
<keyword evidence="2" id="KW-0812">Transmembrane</keyword>
<name>A0ABV4ENX6_BREEP</name>
<evidence type="ECO:0000256" key="1">
    <source>
        <dbReference type="SAM" id="MobiDB-lite"/>
    </source>
</evidence>
<comment type="caution">
    <text evidence="3">The sequence shown here is derived from an EMBL/GenBank/DDBJ whole genome shotgun (WGS) entry which is preliminary data.</text>
</comment>
<dbReference type="RefSeq" id="WP_157929975.1">
    <property type="nucleotide sequence ID" value="NZ_JBGBYS010000025.1"/>
</dbReference>
<feature type="transmembrane region" description="Helical" evidence="2">
    <location>
        <begin position="167"/>
        <end position="187"/>
    </location>
</feature>
<feature type="region of interest" description="Disordered" evidence="1">
    <location>
        <begin position="1"/>
        <end position="49"/>
    </location>
</feature>